<dbReference type="Proteomes" id="UP001218188">
    <property type="component" value="Unassembled WGS sequence"/>
</dbReference>
<dbReference type="GO" id="GO:0016620">
    <property type="term" value="F:oxidoreductase activity, acting on the aldehyde or oxo group of donors, NAD or NADP as acceptor"/>
    <property type="evidence" value="ECO:0007669"/>
    <property type="project" value="InterPro"/>
</dbReference>
<name>A0AAD6SG26_9AGAR</name>
<sequence length="349" mass="37595">MLFTVPLLINGEEKNSSTTVPIISPASHKPLTPAFPAWSKTKSAVRRDILIKAADLLQARAEEFQTHMIEETGSGAPFAPFDVFTAADHIRDAAGRISPIAGSIPVCKDEGTTRWNADILGAPSVVFSIATGNTCVLKGSELSPRCVHQIGRAFTDAGLPGRPPHHLHHPRRLPRHHRAAAVVLEDADLERAALQCVVGAFLHAGRLHGHRAHFGPRARPAVTRNQALVADALSKGAKLLHGDHTATGEASGTRMRPVVVEGATIKMALHREESFGLSVSLIAVTNASEYGLNRAVFTRDLARSIQMAKKLECGSVHINSMSVHDEAGRFNAQAGFVEFLRSKTITFQE</sequence>
<dbReference type="InterPro" id="IPR016162">
    <property type="entry name" value="Ald_DH_N"/>
</dbReference>
<dbReference type="InterPro" id="IPR015590">
    <property type="entry name" value="Aldehyde_DH_dom"/>
</dbReference>
<protein>
    <submittedName>
        <fullName evidence="4">Aldehyde/histidinol dehydrogenase</fullName>
    </submittedName>
</protein>
<organism evidence="4 5">
    <name type="scientific">Mycena alexandri</name>
    <dbReference type="NCBI Taxonomy" id="1745969"/>
    <lineage>
        <taxon>Eukaryota</taxon>
        <taxon>Fungi</taxon>
        <taxon>Dikarya</taxon>
        <taxon>Basidiomycota</taxon>
        <taxon>Agaricomycotina</taxon>
        <taxon>Agaricomycetes</taxon>
        <taxon>Agaricomycetidae</taxon>
        <taxon>Agaricales</taxon>
        <taxon>Marasmiineae</taxon>
        <taxon>Mycenaceae</taxon>
        <taxon>Mycena</taxon>
    </lineage>
</organism>
<evidence type="ECO:0000256" key="1">
    <source>
        <dbReference type="ARBA" id="ARBA00009986"/>
    </source>
</evidence>
<dbReference type="Gene3D" id="3.40.605.10">
    <property type="entry name" value="Aldehyde Dehydrogenase, Chain A, domain 1"/>
    <property type="match status" value="1"/>
</dbReference>
<comment type="caution">
    <text evidence="4">The sequence shown here is derived from an EMBL/GenBank/DDBJ whole genome shotgun (WGS) entry which is preliminary data.</text>
</comment>
<keyword evidence="2" id="KW-0520">NAD</keyword>
<dbReference type="InterPro" id="IPR016163">
    <property type="entry name" value="Ald_DH_C"/>
</dbReference>
<dbReference type="PANTHER" id="PTHR42986:SF1">
    <property type="entry name" value="BENZALDEHYDE DEHYDROGENASE YFMT"/>
    <property type="match status" value="1"/>
</dbReference>
<proteinExistence type="inferred from homology"/>
<feature type="domain" description="Aldehyde dehydrogenase" evidence="3">
    <location>
        <begin position="34"/>
        <end position="160"/>
    </location>
</feature>
<comment type="similarity">
    <text evidence="1">Belongs to the aldehyde dehydrogenase family.</text>
</comment>
<dbReference type="SUPFAM" id="SSF53720">
    <property type="entry name" value="ALDH-like"/>
    <property type="match status" value="1"/>
</dbReference>
<dbReference type="Pfam" id="PF00171">
    <property type="entry name" value="Aldedh"/>
    <property type="match status" value="2"/>
</dbReference>
<dbReference type="EMBL" id="JARJCM010000131">
    <property type="protein sequence ID" value="KAJ7026969.1"/>
    <property type="molecule type" value="Genomic_DNA"/>
</dbReference>
<evidence type="ECO:0000256" key="2">
    <source>
        <dbReference type="ARBA" id="ARBA00023027"/>
    </source>
</evidence>
<feature type="domain" description="Aldehyde dehydrogenase" evidence="3">
    <location>
        <begin position="221"/>
        <end position="328"/>
    </location>
</feature>
<gene>
    <name evidence="4" type="ORF">C8F04DRAFT_1222990</name>
</gene>
<dbReference type="PANTHER" id="PTHR42986">
    <property type="entry name" value="BENZALDEHYDE DEHYDROGENASE YFMT"/>
    <property type="match status" value="1"/>
</dbReference>
<reference evidence="4" key="1">
    <citation type="submission" date="2023-03" db="EMBL/GenBank/DDBJ databases">
        <title>Massive genome expansion in bonnet fungi (Mycena s.s.) driven by repeated elements and novel gene families across ecological guilds.</title>
        <authorList>
            <consortium name="Lawrence Berkeley National Laboratory"/>
            <person name="Harder C.B."/>
            <person name="Miyauchi S."/>
            <person name="Viragh M."/>
            <person name="Kuo A."/>
            <person name="Thoen E."/>
            <person name="Andreopoulos B."/>
            <person name="Lu D."/>
            <person name="Skrede I."/>
            <person name="Drula E."/>
            <person name="Henrissat B."/>
            <person name="Morin E."/>
            <person name="Kohler A."/>
            <person name="Barry K."/>
            <person name="LaButti K."/>
            <person name="Morin E."/>
            <person name="Salamov A."/>
            <person name="Lipzen A."/>
            <person name="Mereny Z."/>
            <person name="Hegedus B."/>
            <person name="Baldrian P."/>
            <person name="Stursova M."/>
            <person name="Weitz H."/>
            <person name="Taylor A."/>
            <person name="Grigoriev I.V."/>
            <person name="Nagy L.G."/>
            <person name="Martin F."/>
            <person name="Kauserud H."/>
        </authorList>
    </citation>
    <scope>NUCLEOTIDE SEQUENCE</scope>
    <source>
        <strain evidence="4">CBHHK200</strain>
    </source>
</reference>
<dbReference type="Gene3D" id="3.40.309.10">
    <property type="entry name" value="Aldehyde Dehydrogenase, Chain A, domain 2"/>
    <property type="match status" value="1"/>
</dbReference>
<keyword evidence="5" id="KW-1185">Reference proteome</keyword>
<evidence type="ECO:0000313" key="4">
    <source>
        <dbReference type="EMBL" id="KAJ7026969.1"/>
    </source>
</evidence>
<evidence type="ECO:0000259" key="3">
    <source>
        <dbReference type="Pfam" id="PF00171"/>
    </source>
</evidence>
<dbReference type="InterPro" id="IPR016161">
    <property type="entry name" value="Ald_DH/histidinol_DH"/>
</dbReference>
<accession>A0AAD6SG26</accession>
<evidence type="ECO:0000313" key="5">
    <source>
        <dbReference type="Proteomes" id="UP001218188"/>
    </source>
</evidence>
<dbReference type="AlphaFoldDB" id="A0AAD6SG26"/>